<name>A0A1Q8RXY6_9PEZI</name>
<feature type="region of interest" description="Disordered" evidence="1">
    <location>
        <begin position="1"/>
        <end position="20"/>
    </location>
</feature>
<dbReference type="EMBL" id="MPGH01000060">
    <property type="protein sequence ID" value="OLN91971.1"/>
    <property type="molecule type" value="Genomic_DNA"/>
</dbReference>
<keyword evidence="3" id="KW-1185">Reference proteome</keyword>
<evidence type="ECO:0000313" key="3">
    <source>
        <dbReference type="Proteomes" id="UP000186583"/>
    </source>
</evidence>
<evidence type="ECO:0000256" key="1">
    <source>
        <dbReference type="SAM" id="MobiDB-lite"/>
    </source>
</evidence>
<evidence type="ECO:0000313" key="2">
    <source>
        <dbReference type="EMBL" id="OLN91971.1"/>
    </source>
</evidence>
<dbReference type="STRING" id="708187.A0A1Q8RXY6"/>
<proteinExistence type="predicted"/>
<feature type="region of interest" description="Disordered" evidence="1">
    <location>
        <begin position="68"/>
        <end position="149"/>
    </location>
</feature>
<protein>
    <submittedName>
        <fullName evidence="2">Uncharacterized protein</fullName>
    </submittedName>
</protein>
<organism evidence="2 3">
    <name type="scientific">Colletotrichum chlorophyti</name>
    <dbReference type="NCBI Taxonomy" id="708187"/>
    <lineage>
        <taxon>Eukaryota</taxon>
        <taxon>Fungi</taxon>
        <taxon>Dikarya</taxon>
        <taxon>Ascomycota</taxon>
        <taxon>Pezizomycotina</taxon>
        <taxon>Sordariomycetes</taxon>
        <taxon>Hypocreomycetidae</taxon>
        <taxon>Glomerellales</taxon>
        <taxon>Glomerellaceae</taxon>
        <taxon>Colletotrichum</taxon>
    </lineage>
</organism>
<reference evidence="2 3" key="1">
    <citation type="submission" date="2016-11" db="EMBL/GenBank/DDBJ databases">
        <title>Draft Genome Assembly of Colletotrichum chlorophyti a pathogen of herbaceous plants.</title>
        <authorList>
            <person name="Gan P."/>
            <person name="Narusaka M."/>
            <person name="Tsushima A."/>
            <person name="Narusaka Y."/>
            <person name="Takano Y."/>
            <person name="Shirasu K."/>
        </authorList>
    </citation>
    <scope>NUCLEOTIDE SEQUENCE [LARGE SCALE GENOMIC DNA]</scope>
    <source>
        <strain evidence="2 3">NTL11</strain>
    </source>
</reference>
<dbReference type="OrthoDB" id="5239281at2759"/>
<gene>
    <name evidence="2" type="ORF">CCHL11_01482</name>
</gene>
<comment type="caution">
    <text evidence="2">The sequence shown here is derived from an EMBL/GenBank/DDBJ whole genome shotgun (WGS) entry which is preliminary data.</text>
</comment>
<feature type="compositionally biased region" description="Basic residues" evidence="1">
    <location>
        <begin position="94"/>
        <end position="112"/>
    </location>
</feature>
<dbReference type="Proteomes" id="UP000186583">
    <property type="component" value="Unassembled WGS sequence"/>
</dbReference>
<sequence length="149" mass="16150">MPPKKKTASTEGEAAAPKFTDSEATMIEAIFTCMNTRPDVDFDEVAKFLGLAKAKYAKNRFRTMAKKHGWSSMDGSGAAAPTNGALAPKNPGKVAKKPAVKKKGTAQKKKTARKDQESDEDEEISAKLESDSDGKFKDDEMSEESEEAE</sequence>
<accession>A0A1Q8RXY6</accession>
<feature type="compositionally biased region" description="Basic and acidic residues" evidence="1">
    <location>
        <begin position="124"/>
        <end position="139"/>
    </location>
</feature>
<feature type="compositionally biased region" description="Acidic residues" evidence="1">
    <location>
        <begin position="140"/>
        <end position="149"/>
    </location>
</feature>
<dbReference type="AlphaFoldDB" id="A0A1Q8RXY6"/>